<dbReference type="PANTHER" id="PTHR43129:SF1">
    <property type="entry name" value="FOSMIDOMYCIN RESISTANCE PROTEIN"/>
    <property type="match status" value="1"/>
</dbReference>
<feature type="transmembrane region" description="Helical" evidence="4">
    <location>
        <begin position="61"/>
        <end position="81"/>
    </location>
</feature>
<feature type="transmembrane region" description="Helical" evidence="4">
    <location>
        <begin position="356"/>
        <end position="378"/>
    </location>
</feature>
<dbReference type="EMBL" id="WMJX01000009">
    <property type="protein sequence ID" value="MTG97687.1"/>
    <property type="molecule type" value="Genomic_DNA"/>
</dbReference>
<dbReference type="Pfam" id="PF07690">
    <property type="entry name" value="MFS_1"/>
    <property type="match status" value="1"/>
</dbReference>
<dbReference type="GO" id="GO:0022857">
    <property type="term" value="F:transmembrane transporter activity"/>
    <property type="evidence" value="ECO:0007669"/>
    <property type="project" value="InterPro"/>
</dbReference>
<gene>
    <name evidence="6" type="ORF">GJV76_05965</name>
</gene>
<evidence type="ECO:0000259" key="5">
    <source>
        <dbReference type="PROSITE" id="PS50850"/>
    </source>
</evidence>
<dbReference type="PROSITE" id="PS50850">
    <property type="entry name" value="MFS"/>
    <property type="match status" value="1"/>
</dbReference>
<dbReference type="OrthoDB" id="9770492at2"/>
<protein>
    <submittedName>
        <fullName evidence="6">MFS transporter</fullName>
    </submittedName>
</protein>
<feature type="transmembrane region" description="Helical" evidence="4">
    <location>
        <begin position="115"/>
        <end position="133"/>
    </location>
</feature>
<dbReference type="GO" id="GO:0005886">
    <property type="term" value="C:plasma membrane"/>
    <property type="evidence" value="ECO:0007669"/>
    <property type="project" value="TreeGrafter"/>
</dbReference>
<evidence type="ECO:0000256" key="4">
    <source>
        <dbReference type="SAM" id="Phobius"/>
    </source>
</evidence>
<evidence type="ECO:0000256" key="2">
    <source>
        <dbReference type="ARBA" id="ARBA00022989"/>
    </source>
</evidence>
<feature type="transmembrane region" description="Helical" evidence="4">
    <location>
        <begin position="181"/>
        <end position="203"/>
    </location>
</feature>
<keyword evidence="3 4" id="KW-0472">Membrane</keyword>
<sequence length="414" mass="45957">MNNLLSVPSRVISKINEQTQAQRTVYPILLAISFGHLCNDLIQAIVPAAYPMLKDNYNLSFAQIGMITFCFQLSSSLLQPLVGSYTDKHPQPYSQIFGMICSMLGVILLSYAPSYAMVLCAVILIGIGSSIFHPESSRVSYVASGGKRSLAQSIFQIGGNTGTALAPLLVAWLVLPHGQQHLLWFVVVAIIAQFFYMFIGNWYKKVLVHQASKAKKVIRIPELSKLRVNMSIIVLLLLIFSKYFYVASISSYFQFYTMERFGISEVQAQVYLFYFLLSVAAGTLIGGFFGDRVGRKYIIWFSVLGVAPFTILLPFANLFWTGILIVIIGFILSSAFPSILVYAQELLPKKIGMVSGLFYGFAFGMGGLGSAVLGWWADHTSIETIYHICAYLPLIGIIAAFLPNMKKVNFREEV</sequence>
<feature type="transmembrane region" description="Helical" evidence="4">
    <location>
        <begin position="384"/>
        <end position="402"/>
    </location>
</feature>
<keyword evidence="2 4" id="KW-1133">Transmembrane helix</keyword>
<feature type="transmembrane region" description="Helical" evidence="4">
    <location>
        <begin position="322"/>
        <end position="344"/>
    </location>
</feature>
<dbReference type="Gene3D" id="1.20.1250.20">
    <property type="entry name" value="MFS general substrate transporter like domains"/>
    <property type="match status" value="2"/>
</dbReference>
<dbReference type="PANTHER" id="PTHR43129">
    <property type="entry name" value="FOSMIDOMYCIN RESISTANCE PROTEIN"/>
    <property type="match status" value="1"/>
</dbReference>
<keyword evidence="1 4" id="KW-0812">Transmembrane</keyword>
<proteinExistence type="predicted"/>
<feature type="transmembrane region" description="Helical" evidence="4">
    <location>
        <begin position="297"/>
        <end position="316"/>
    </location>
</feature>
<accession>A0A6I3LIQ7</accession>
<evidence type="ECO:0000313" key="7">
    <source>
        <dbReference type="Proteomes" id="UP000438760"/>
    </source>
</evidence>
<feature type="transmembrane region" description="Helical" evidence="4">
    <location>
        <begin position="228"/>
        <end position="250"/>
    </location>
</feature>
<comment type="caution">
    <text evidence="6">The sequence shown here is derived from an EMBL/GenBank/DDBJ whole genome shotgun (WGS) entry which is preliminary data.</text>
</comment>
<evidence type="ECO:0000256" key="3">
    <source>
        <dbReference type="ARBA" id="ARBA00023136"/>
    </source>
</evidence>
<dbReference type="AlphaFoldDB" id="A0A6I3LIQ7"/>
<dbReference type="InterPro" id="IPR020846">
    <property type="entry name" value="MFS_dom"/>
</dbReference>
<dbReference type="Proteomes" id="UP000438760">
    <property type="component" value="Unassembled WGS sequence"/>
</dbReference>
<feature type="domain" description="Major facilitator superfamily (MFS) profile" evidence="5">
    <location>
        <begin position="28"/>
        <end position="408"/>
    </location>
</feature>
<reference evidence="6 7" key="1">
    <citation type="submission" date="2019-11" db="EMBL/GenBank/DDBJ databases">
        <title>Genome of Strain BIT-d1.</title>
        <authorList>
            <person name="Yang Y."/>
        </authorList>
    </citation>
    <scope>NUCLEOTIDE SEQUENCE [LARGE SCALE GENOMIC DNA]</scope>
    <source>
        <strain evidence="6 7">BIT-d1</strain>
    </source>
</reference>
<dbReference type="RefSeq" id="WP_155091730.1">
    <property type="nucleotide sequence ID" value="NZ_CP102754.1"/>
</dbReference>
<dbReference type="InterPro" id="IPR036259">
    <property type="entry name" value="MFS_trans_sf"/>
</dbReference>
<evidence type="ECO:0000313" key="6">
    <source>
        <dbReference type="EMBL" id="MTG97687.1"/>
    </source>
</evidence>
<feature type="transmembrane region" description="Helical" evidence="4">
    <location>
        <begin position="270"/>
        <end position="290"/>
    </location>
</feature>
<dbReference type="InterPro" id="IPR011701">
    <property type="entry name" value="MFS"/>
</dbReference>
<organism evidence="6 7">
    <name type="scientific">Myroides albus</name>
    <dbReference type="NCBI Taxonomy" id="2562892"/>
    <lineage>
        <taxon>Bacteria</taxon>
        <taxon>Pseudomonadati</taxon>
        <taxon>Bacteroidota</taxon>
        <taxon>Flavobacteriia</taxon>
        <taxon>Flavobacteriales</taxon>
        <taxon>Flavobacteriaceae</taxon>
        <taxon>Myroides</taxon>
    </lineage>
</organism>
<dbReference type="CDD" id="cd17478">
    <property type="entry name" value="MFS_FsR"/>
    <property type="match status" value="1"/>
</dbReference>
<evidence type="ECO:0000256" key="1">
    <source>
        <dbReference type="ARBA" id="ARBA00022692"/>
    </source>
</evidence>
<keyword evidence="7" id="KW-1185">Reference proteome</keyword>
<name>A0A6I3LIQ7_9FLAO</name>
<dbReference type="SUPFAM" id="SSF103473">
    <property type="entry name" value="MFS general substrate transporter"/>
    <property type="match status" value="1"/>
</dbReference>